<gene>
    <name evidence="1" type="ORF">BV22DRAFT_1140704</name>
</gene>
<proteinExistence type="predicted"/>
<reference evidence="1" key="1">
    <citation type="journal article" date="2021" name="New Phytol.">
        <title>Evolutionary innovations through gain and loss of genes in the ectomycorrhizal Boletales.</title>
        <authorList>
            <person name="Wu G."/>
            <person name="Miyauchi S."/>
            <person name="Morin E."/>
            <person name="Kuo A."/>
            <person name="Drula E."/>
            <person name="Varga T."/>
            <person name="Kohler A."/>
            <person name="Feng B."/>
            <person name="Cao Y."/>
            <person name="Lipzen A."/>
            <person name="Daum C."/>
            <person name="Hundley H."/>
            <person name="Pangilinan J."/>
            <person name="Johnson J."/>
            <person name="Barry K."/>
            <person name="LaButti K."/>
            <person name="Ng V."/>
            <person name="Ahrendt S."/>
            <person name="Min B."/>
            <person name="Choi I.G."/>
            <person name="Park H."/>
            <person name="Plett J.M."/>
            <person name="Magnuson J."/>
            <person name="Spatafora J.W."/>
            <person name="Nagy L.G."/>
            <person name="Henrissat B."/>
            <person name="Grigoriev I.V."/>
            <person name="Yang Z.L."/>
            <person name="Xu J."/>
            <person name="Martin F.M."/>
        </authorList>
    </citation>
    <scope>NUCLEOTIDE SEQUENCE</scope>
    <source>
        <strain evidence="1">KUC20120723A-06</strain>
    </source>
</reference>
<name>A0ACB8BWC6_9AGAM</name>
<dbReference type="EMBL" id="MU266334">
    <property type="protein sequence ID" value="KAH7930210.1"/>
    <property type="molecule type" value="Genomic_DNA"/>
</dbReference>
<keyword evidence="2" id="KW-1185">Reference proteome</keyword>
<evidence type="ECO:0000313" key="1">
    <source>
        <dbReference type="EMBL" id="KAH7930210.1"/>
    </source>
</evidence>
<dbReference type="Proteomes" id="UP000790709">
    <property type="component" value="Unassembled WGS sequence"/>
</dbReference>
<evidence type="ECO:0000313" key="2">
    <source>
        <dbReference type="Proteomes" id="UP000790709"/>
    </source>
</evidence>
<accession>A0ACB8BWC6</accession>
<sequence>MGVKSPWSLLEPVGRPVPLENIEGKALAIDSGIWIYQFQAIMRNKDGLARPVKDHLPHPRRIAQNASAMLSGPFVKVICEKEYALVSMGAGHEVLSAWRWFRHIIASAAGWYGITKHGPKEESPYSVPRRVVDCGA</sequence>
<comment type="caution">
    <text evidence="1">The sequence shown here is derived from an EMBL/GenBank/DDBJ whole genome shotgun (WGS) entry which is preliminary data.</text>
</comment>
<organism evidence="1 2">
    <name type="scientific">Leucogyrophana mollusca</name>
    <dbReference type="NCBI Taxonomy" id="85980"/>
    <lineage>
        <taxon>Eukaryota</taxon>
        <taxon>Fungi</taxon>
        <taxon>Dikarya</taxon>
        <taxon>Basidiomycota</taxon>
        <taxon>Agaricomycotina</taxon>
        <taxon>Agaricomycetes</taxon>
        <taxon>Agaricomycetidae</taxon>
        <taxon>Boletales</taxon>
        <taxon>Boletales incertae sedis</taxon>
        <taxon>Leucogyrophana</taxon>
    </lineage>
</organism>
<protein>
    <submittedName>
        <fullName evidence="1">Uncharacterized protein</fullName>
    </submittedName>
</protein>